<feature type="domain" description="HNH nuclease" evidence="2">
    <location>
        <begin position="232"/>
        <end position="281"/>
    </location>
</feature>
<organism evidence="3 4">
    <name type="scientific">Blautia obeum</name>
    <dbReference type="NCBI Taxonomy" id="40520"/>
    <lineage>
        <taxon>Bacteria</taxon>
        <taxon>Bacillati</taxon>
        <taxon>Bacillota</taxon>
        <taxon>Clostridia</taxon>
        <taxon>Lachnospirales</taxon>
        <taxon>Lachnospiraceae</taxon>
        <taxon>Blautia</taxon>
    </lineage>
</organism>
<dbReference type="RefSeq" id="WP_055059063.1">
    <property type="nucleotide sequence ID" value="NZ_CZBP01000001.1"/>
</dbReference>
<dbReference type="GO" id="GO:0004519">
    <property type="term" value="F:endonuclease activity"/>
    <property type="evidence" value="ECO:0007669"/>
    <property type="project" value="UniProtKB-KW"/>
</dbReference>
<dbReference type="Pfam" id="PF14239">
    <property type="entry name" value="RRXRR"/>
    <property type="match status" value="1"/>
</dbReference>
<evidence type="ECO:0000259" key="2">
    <source>
        <dbReference type="SMART" id="SM00507"/>
    </source>
</evidence>
<dbReference type="Proteomes" id="UP000095762">
    <property type="component" value="Unassembled WGS sequence"/>
</dbReference>
<sequence>MTALEERLSKTEYIYVLGFDGKPQMPTRRKRHVLKLLKTGRARIAEDIPFTIRLTYRNAPVLQPVTLAEDPGRTNIGAAVLSPLGDLLFAAVIETRNKEIKKLMTDRQKSRQASRRGERKARQRLAKRYGSMVKSGMVMRKLPMYAADRFVTCKFIRNTQARFCNRKRCPDWITPTVQHLMQTHLNIIRKISRYLPVTDIAFEVNRFAFMHMENPEAMGVDFQNGPLKGYGDVKEAIRTQQHGKCLMCKKPISHFHHIVPRSRGGSDTIQNLAGLCPECHTKVHTDTAFRKDFDEKKSGQLKKYGALSALNQAVPFICKKLLEEYGEEHVHFCRGLDTSLIRTALGFEKTKKNQMHEVDAYCIGLAALEVNEVETPAFDHTFQIRQFRRQDRSIIHHQTGRSYYQGKEKVAQNRKPGFEQKTTALSQWYKEQVRIHGEKEAEKLRSQLWVEKSCRHYNDMDRFLPGAVFLYEGKRYVLSGRITNGKYLRACGQGMKNFPAAECTFIRHNAGLVFI</sequence>
<dbReference type="Pfam" id="PF01844">
    <property type="entry name" value="HNH"/>
    <property type="match status" value="1"/>
</dbReference>
<proteinExistence type="predicted"/>
<evidence type="ECO:0000313" key="4">
    <source>
        <dbReference type="Proteomes" id="UP000095762"/>
    </source>
</evidence>
<dbReference type="InterPro" id="IPR003615">
    <property type="entry name" value="HNH_nuc"/>
</dbReference>
<dbReference type="AlphaFoldDB" id="A0A174P8G5"/>
<dbReference type="EMBL" id="CZBP01000001">
    <property type="protein sequence ID" value="CUP57253.1"/>
    <property type="molecule type" value="Genomic_DNA"/>
</dbReference>
<reference evidence="3 4" key="1">
    <citation type="submission" date="2015-09" db="EMBL/GenBank/DDBJ databases">
        <authorList>
            <consortium name="Pathogen Informatics"/>
        </authorList>
    </citation>
    <scope>NUCLEOTIDE SEQUENCE [LARGE SCALE GENOMIC DNA]</scope>
    <source>
        <strain evidence="3 4">2789STDY5834957</strain>
    </source>
</reference>
<dbReference type="CDD" id="cd00085">
    <property type="entry name" value="HNHc"/>
    <property type="match status" value="1"/>
</dbReference>
<feature type="compositionally biased region" description="Basic residues" evidence="1">
    <location>
        <begin position="110"/>
        <end position="125"/>
    </location>
</feature>
<dbReference type="GO" id="GO:0003676">
    <property type="term" value="F:nucleic acid binding"/>
    <property type="evidence" value="ECO:0007669"/>
    <property type="project" value="InterPro"/>
</dbReference>
<evidence type="ECO:0000256" key="1">
    <source>
        <dbReference type="SAM" id="MobiDB-lite"/>
    </source>
</evidence>
<dbReference type="Gene3D" id="1.10.30.50">
    <property type="match status" value="1"/>
</dbReference>
<gene>
    <name evidence="3" type="ORF">ERS852569_00015</name>
</gene>
<feature type="region of interest" description="Disordered" evidence="1">
    <location>
        <begin position="104"/>
        <end position="125"/>
    </location>
</feature>
<name>A0A174P8G5_9FIRM</name>
<dbReference type="GO" id="GO:0008270">
    <property type="term" value="F:zinc ion binding"/>
    <property type="evidence" value="ECO:0007669"/>
    <property type="project" value="InterPro"/>
</dbReference>
<accession>A0A174P8G5</accession>
<dbReference type="SMART" id="SM00507">
    <property type="entry name" value="HNHc"/>
    <property type="match status" value="1"/>
</dbReference>
<dbReference type="InterPro" id="IPR002711">
    <property type="entry name" value="HNH"/>
</dbReference>
<dbReference type="InterPro" id="IPR025938">
    <property type="entry name" value="RRXRR_dom"/>
</dbReference>
<keyword evidence="3" id="KW-0378">Hydrolase</keyword>
<evidence type="ECO:0000313" key="3">
    <source>
        <dbReference type="EMBL" id="CUP57253.1"/>
    </source>
</evidence>
<keyword evidence="3" id="KW-0255">Endonuclease</keyword>
<keyword evidence="3" id="KW-0540">Nuclease</keyword>
<protein>
    <submittedName>
        <fullName evidence="3">HNH endonuclease</fullName>
    </submittedName>
</protein>